<sequence length="51" mass="5989">MKNIITYILCALEWVLLYIFGLYVFISNILISALTPVVFFYFVSHVVLKIF</sequence>
<keyword evidence="5" id="KW-1185">Reference proteome</keyword>
<evidence type="ECO:0000313" key="4">
    <source>
        <dbReference type="Proteomes" id="UP000032671"/>
    </source>
</evidence>
<feature type="transmembrane region" description="Helical" evidence="1">
    <location>
        <begin position="5"/>
        <end position="23"/>
    </location>
</feature>
<dbReference type="Proteomes" id="UP000321891">
    <property type="component" value="Unassembled WGS sequence"/>
</dbReference>
<feature type="transmembrane region" description="Helical" evidence="1">
    <location>
        <begin position="29"/>
        <end position="48"/>
    </location>
</feature>
<comment type="caution">
    <text evidence="2">The sequence shown here is derived from an EMBL/GenBank/DDBJ whole genome shotgun (WGS) entry which is preliminary data.</text>
</comment>
<evidence type="ECO:0000313" key="5">
    <source>
        <dbReference type="Proteomes" id="UP000321891"/>
    </source>
</evidence>
<reference evidence="2 4" key="1">
    <citation type="submission" date="2012-11" db="EMBL/GenBank/DDBJ databases">
        <title>Whole genome sequence of Acetobacter cibinongensis 4H-1.</title>
        <authorList>
            <person name="Azuma Y."/>
            <person name="Higashiura N."/>
            <person name="Hirakawa H."/>
            <person name="Matsushita K."/>
        </authorList>
    </citation>
    <scope>NUCLEOTIDE SEQUENCE [LARGE SCALE GENOMIC DNA]</scope>
    <source>
        <strain evidence="2 4">4H-1</strain>
    </source>
</reference>
<dbReference type="AlphaFoldDB" id="A0A0D6N1F3"/>
<dbReference type="EMBL" id="BJVU01000008">
    <property type="protein sequence ID" value="GEL59281.1"/>
    <property type="molecule type" value="Genomic_DNA"/>
</dbReference>
<evidence type="ECO:0000313" key="2">
    <source>
        <dbReference type="EMBL" id="GAN59759.1"/>
    </source>
</evidence>
<protein>
    <submittedName>
        <fullName evidence="2">Uncharacterized protein</fullName>
    </submittedName>
</protein>
<evidence type="ECO:0000313" key="3">
    <source>
        <dbReference type="EMBL" id="GEL59281.1"/>
    </source>
</evidence>
<proteinExistence type="predicted"/>
<keyword evidence="1" id="KW-1133">Transmembrane helix</keyword>
<dbReference type="Proteomes" id="UP000032671">
    <property type="component" value="Unassembled WGS sequence"/>
</dbReference>
<keyword evidence="1" id="KW-0812">Transmembrane</keyword>
<accession>A0A6N3SPN1</accession>
<reference evidence="3 5" key="2">
    <citation type="submission" date="2019-07" db="EMBL/GenBank/DDBJ databases">
        <title>Whole genome shotgun sequence of Acetobacter cibinongensis NBRC 16605.</title>
        <authorList>
            <person name="Hosoyama A."/>
            <person name="Uohara A."/>
            <person name="Ohji S."/>
            <person name="Ichikawa N."/>
        </authorList>
    </citation>
    <scope>NUCLEOTIDE SEQUENCE [LARGE SCALE GENOMIC DNA]</scope>
    <source>
        <strain evidence="3 5">NBRC 16605</strain>
    </source>
</reference>
<gene>
    <name evidence="2" type="ORF">Abci_007_162</name>
    <name evidence="3" type="ORF">ACI01nite_18830</name>
</gene>
<name>A0A0D6N1F3_9PROT</name>
<evidence type="ECO:0000256" key="1">
    <source>
        <dbReference type="SAM" id="Phobius"/>
    </source>
</evidence>
<accession>A0A0D6N1F3</accession>
<keyword evidence="1" id="KW-0472">Membrane</keyword>
<organism evidence="2 4">
    <name type="scientific">Acetobacter cibinongensis</name>
    <dbReference type="NCBI Taxonomy" id="146475"/>
    <lineage>
        <taxon>Bacteria</taxon>
        <taxon>Pseudomonadati</taxon>
        <taxon>Pseudomonadota</taxon>
        <taxon>Alphaproteobacteria</taxon>
        <taxon>Acetobacterales</taxon>
        <taxon>Acetobacteraceae</taxon>
        <taxon>Acetobacter</taxon>
    </lineage>
</organism>
<dbReference type="EMBL" id="BAMV01000007">
    <property type="protein sequence ID" value="GAN59759.1"/>
    <property type="molecule type" value="Genomic_DNA"/>
</dbReference>